<gene>
    <name evidence="9" type="ORF">ADIARSV_3381</name>
</gene>
<keyword evidence="7" id="KW-0175">Coiled coil</keyword>
<dbReference type="SUPFAM" id="SSF52540">
    <property type="entry name" value="P-loop containing nucleoside triphosphate hydrolases"/>
    <property type="match status" value="2"/>
</dbReference>
<dbReference type="InterPro" id="IPR030665">
    <property type="entry name" value="KaiC"/>
</dbReference>
<dbReference type="AlphaFoldDB" id="R9GNL9"/>
<dbReference type="InterPro" id="IPR027417">
    <property type="entry name" value="P-loop_NTPase"/>
</dbReference>
<dbReference type="STRING" id="1150600.ADIARSV_3381"/>
<dbReference type="PANTHER" id="PTHR42926:SF1">
    <property type="entry name" value="CIRCADIAN CLOCK OSCILLATOR PROTEIN KAIC 1"/>
    <property type="match status" value="1"/>
</dbReference>
<evidence type="ECO:0000313" key="10">
    <source>
        <dbReference type="Proteomes" id="UP000014174"/>
    </source>
</evidence>
<evidence type="ECO:0000256" key="2">
    <source>
        <dbReference type="ARBA" id="ARBA00022553"/>
    </source>
</evidence>
<protein>
    <recommendedName>
        <fullName evidence="1">non-specific serine/threonine protein kinase</fullName>
        <ecNumber evidence="1">2.7.11.1</ecNumber>
    </recommendedName>
</protein>
<dbReference type="Gene3D" id="3.40.50.300">
    <property type="entry name" value="P-loop containing nucleotide triphosphate hydrolases"/>
    <property type="match status" value="2"/>
</dbReference>
<dbReference type="GO" id="GO:0005524">
    <property type="term" value="F:ATP binding"/>
    <property type="evidence" value="ECO:0007669"/>
    <property type="project" value="InterPro"/>
</dbReference>
<dbReference type="NCBIfam" id="NF006799">
    <property type="entry name" value="PRK09302.1"/>
    <property type="match status" value="1"/>
</dbReference>
<evidence type="ECO:0000256" key="5">
    <source>
        <dbReference type="ARBA" id="ARBA00022777"/>
    </source>
</evidence>
<dbReference type="PIRSF" id="PIRSF039117">
    <property type="entry name" value="KaiC"/>
    <property type="match status" value="1"/>
</dbReference>
<dbReference type="GO" id="GO:0016787">
    <property type="term" value="F:hydrolase activity"/>
    <property type="evidence" value="ECO:0007669"/>
    <property type="project" value="UniProtKB-KW"/>
</dbReference>
<dbReference type="eggNOG" id="COG0467">
    <property type="taxonomic scope" value="Bacteria"/>
</dbReference>
<dbReference type="InterPro" id="IPR010624">
    <property type="entry name" value="KaiC_dom"/>
</dbReference>
<dbReference type="PATRIC" id="fig|1150600.3.peg.3350"/>
<evidence type="ECO:0000256" key="3">
    <source>
        <dbReference type="ARBA" id="ARBA00022679"/>
    </source>
</evidence>
<dbReference type="InterPro" id="IPR014774">
    <property type="entry name" value="KaiC-like_dom"/>
</dbReference>
<dbReference type="GO" id="GO:0004674">
    <property type="term" value="F:protein serine/threonine kinase activity"/>
    <property type="evidence" value="ECO:0007669"/>
    <property type="project" value="UniProtKB-EC"/>
</dbReference>
<keyword evidence="2" id="KW-0597">Phosphoprotein</keyword>
<dbReference type="EC" id="2.7.11.1" evidence="1"/>
<organism evidence="9 10">
    <name type="scientific">Arcticibacter svalbardensis MN12-7</name>
    <dbReference type="NCBI Taxonomy" id="1150600"/>
    <lineage>
        <taxon>Bacteria</taxon>
        <taxon>Pseudomonadati</taxon>
        <taxon>Bacteroidota</taxon>
        <taxon>Sphingobacteriia</taxon>
        <taxon>Sphingobacteriales</taxon>
        <taxon>Sphingobacteriaceae</taxon>
        <taxon>Arcticibacter</taxon>
    </lineage>
</organism>
<keyword evidence="4" id="KW-0677">Repeat</keyword>
<dbReference type="PANTHER" id="PTHR42926">
    <property type="match status" value="1"/>
</dbReference>
<evidence type="ECO:0000313" key="9">
    <source>
        <dbReference type="EMBL" id="EOR93442.1"/>
    </source>
</evidence>
<feature type="domain" description="KaiC" evidence="8">
    <location>
        <begin position="255"/>
        <end position="487"/>
    </location>
</feature>
<dbReference type="Proteomes" id="UP000014174">
    <property type="component" value="Unassembled WGS sequence"/>
</dbReference>
<sequence length="581" mass="64655">MDYSAKNKSKLNVLPKTPTGISGLDDITRGGLPQGRPTLICGGAGSGKTLMSLEFIINGATKYNEPGVFMAFEEKTEELILNVASLGFDLASLIKSKKVSLDYVYVDRNDMEETGQFDLDGVFIRLGYAIDQIGAKRVVLDTIENLFSDLTNESIVRAELRRLFQWLKDKGVTAIITGEKGDKLLTRRGLEEYVSDCVIFLDHRIVNQISTRLLRVVKYRGSTHGTNEYPFLIDSDGISVLPVTSLHMDDVATSERISTGITSLDSMLGGKGFFRGSSILISGTAGTGKTNIAATFASSICDRGEKCIYFSFEESANQIVRNMRSIGLDLQKHIDAGLLEICATRPTMFGLEMHLVDMHKKVTEIKPDAVIIDPITNLVTVGSVNDVKSMLIRLIDFLQRGQITVLFTALTINKSVAEQTYEAISSLVDAWLLLRDIEFNGERNRGVYLMKSRGMKHSNQIREFIITDNGLDLVDVYLGPDGVLTGSAREAQILKEHTGDVLKGYQKTRKDREILRKKKILEATILTLKAEFESVEEELNRTYTEELLTRNILEKNRKEITNIRGTSSENNTEENGPHIET</sequence>
<dbReference type="RefSeq" id="WP_016196610.1">
    <property type="nucleotide sequence ID" value="NZ_AQPN01000114.1"/>
</dbReference>
<keyword evidence="3" id="KW-0808">Transferase</keyword>
<dbReference type="InterPro" id="IPR003593">
    <property type="entry name" value="AAA+_ATPase"/>
</dbReference>
<dbReference type="InterPro" id="IPR051347">
    <property type="entry name" value="Circadian_clock_KaiC-rel"/>
</dbReference>
<name>R9GNL9_9SPHI</name>
<proteinExistence type="predicted"/>
<keyword evidence="5" id="KW-0418">Kinase</keyword>
<comment type="caution">
    <text evidence="9">The sequence shown here is derived from an EMBL/GenBank/DDBJ whole genome shotgun (WGS) entry which is preliminary data.</text>
</comment>
<accession>R9GNL9</accession>
<dbReference type="InterPro" id="IPR047221">
    <property type="entry name" value="KaiC_N"/>
</dbReference>
<feature type="coiled-coil region" evidence="7">
    <location>
        <begin position="518"/>
        <end position="545"/>
    </location>
</feature>
<evidence type="ECO:0000256" key="7">
    <source>
        <dbReference type="SAM" id="Coils"/>
    </source>
</evidence>
<evidence type="ECO:0000256" key="1">
    <source>
        <dbReference type="ARBA" id="ARBA00012513"/>
    </source>
</evidence>
<dbReference type="OrthoDB" id="9783783at2"/>
<dbReference type="CDD" id="cd19485">
    <property type="entry name" value="KaiC-N"/>
    <property type="match status" value="1"/>
</dbReference>
<dbReference type="Pfam" id="PF06745">
    <property type="entry name" value="ATPase"/>
    <property type="match status" value="2"/>
</dbReference>
<keyword evidence="6" id="KW-0378">Hydrolase</keyword>
<dbReference type="EMBL" id="AQPN01000114">
    <property type="protein sequence ID" value="EOR93442.1"/>
    <property type="molecule type" value="Genomic_DNA"/>
</dbReference>
<dbReference type="PROSITE" id="PS51146">
    <property type="entry name" value="KAIC"/>
    <property type="match status" value="2"/>
</dbReference>
<feature type="domain" description="KaiC" evidence="8">
    <location>
        <begin position="15"/>
        <end position="254"/>
    </location>
</feature>
<keyword evidence="10" id="KW-1185">Reference proteome</keyword>
<reference evidence="9 10" key="1">
    <citation type="journal article" date="2013" name="Genome Announc.">
        <title>Draft Genome Sequence of Arcticibacter svalbardensis Strain MN12-7T, a Member of the Family Sphingobacteriaceae Isolated from an Arctic Soil Sample.</title>
        <authorList>
            <person name="Shivaji S."/>
            <person name="Ara S."/>
            <person name="Prasad S."/>
            <person name="Manasa B.P."/>
            <person name="Begum Z."/>
            <person name="Singh A."/>
            <person name="Kumar Pinnaka A."/>
        </authorList>
    </citation>
    <scope>NUCLEOTIDE SEQUENCE [LARGE SCALE GENOMIC DNA]</scope>
    <source>
        <strain evidence="9 10">MN12-7</strain>
    </source>
</reference>
<evidence type="ECO:0000256" key="6">
    <source>
        <dbReference type="ARBA" id="ARBA00022801"/>
    </source>
</evidence>
<evidence type="ECO:0000256" key="4">
    <source>
        <dbReference type="ARBA" id="ARBA00022737"/>
    </source>
</evidence>
<evidence type="ECO:0000259" key="8">
    <source>
        <dbReference type="PROSITE" id="PS51146"/>
    </source>
</evidence>
<dbReference type="SMART" id="SM00382">
    <property type="entry name" value="AAA"/>
    <property type="match status" value="2"/>
</dbReference>